<dbReference type="InterPro" id="IPR006925">
    <property type="entry name" value="Vps16_C"/>
</dbReference>
<protein>
    <recommendedName>
        <fullName evidence="6">Vps16 C-terminal domain-containing protein</fullName>
    </recommendedName>
</protein>
<proteinExistence type="predicted"/>
<dbReference type="GO" id="GO:0005770">
    <property type="term" value="C:late endosome"/>
    <property type="evidence" value="ECO:0007669"/>
    <property type="project" value="UniProtKB-SubCell"/>
</dbReference>
<dbReference type="AlphaFoldDB" id="A0AAD9NXJ7"/>
<keyword evidence="4" id="KW-0967">Endosome</keyword>
<evidence type="ECO:0000259" key="6">
    <source>
        <dbReference type="Pfam" id="PF04840"/>
    </source>
</evidence>
<evidence type="ECO:0000313" key="8">
    <source>
        <dbReference type="Proteomes" id="UP001209878"/>
    </source>
</evidence>
<evidence type="ECO:0000256" key="3">
    <source>
        <dbReference type="ARBA" id="ARBA00004603"/>
    </source>
</evidence>
<evidence type="ECO:0000256" key="2">
    <source>
        <dbReference type="ARBA" id="ARBA00004541"/>
    </source>
</evidence>
<dbReference type="GO" id="GO:0005769">
    <property type="term" value="C:early endosome"/>
    <property type="evidence" value="ECO:0007669"/>
    <property type="project" value="UniProtKB-SubCell"/>
</dbReference>
<dbReference type="EMBL" id="JAODUO010000271">
    <property type="protein sequence ID" value="KAK2184321.1"/>
    <property type="molecule type" value="Genomic_DNA"/>
</dbReference>
<organism evidence="7 8">
    <name type="scientific">Ridgeia piscesae</name>
    <name type="common">Tubeworm</name>
    <dbReference type="NCBI Taxonomy" id="27915"/>
    <lineage>
        <taxon>Eukaryota</taxon>
        <taxon>Metazoa</taxon>
        <taxon>Spiralia</taxon>
        <taxon>Lophotrochozoa</taxon>
        <taxon>Annelida</taxon>
        <taxon>Polychaeta</taxon>
        <taxon>Sedentaria</taxon>
        <taxon>Canalipalpata</taxon>
        <taxon>Sabellida</taxon>
        <taxon>Siboglinidae</taxon>
        <taxon>Ridgeia</taxon>
    </lineage>
</organism>
<gene>
    <name evidence="7" type="ORF">NP493_270g03035</name>
</gene>
<dbReference type="Proteomes" id="UP001209878">
    <property type="component" value="Unassembled WGS sequence"/>
</dbReference>
<accession>A0AAD9NXJ7</accession>
<dbReference type="Gene3D" id="1.10.150.780">
    <property type="entry name" value="Vps16, C-terminal region"/>
    <property type="match status" value="1"/>
</dbReference>
<keyword evidence="5" id="KW-0968">Cytoplasmic vesicle</keyword>
<dbReference type="PANTHER" id="PTHR13364:SF6">
    <property type="entry name" value="SPERMATOGENESIS-DEFECTIVE PROTEIN 39 HOMOLOG"/>
    <property type="match status" value="1"/>
</dbReference>
<evidence type="ECO:0000256" key="1">
    <source>
        <dbReference type="ARBA" id="ARBA00004412"/>
    </source>
</evidence>
<keyword evidence="8" id="KW-1185">Reference proteome</keyword>
<evidence type="ECO:0000256" key="5">
    <source>
        <dbReference type="ARBA" id="ARBA00023329"/>
    </source>
</evidence>
<comment type="subcellular location">
    <subcellularLocation>
        <location evidence="2">Cytoplasmic vesicle</location>
    </subcellularLocation>
    <subcellularLocation>
        <location evidence="1">Early endosome</location>
    </subcellularLocation>
    <subcellularLocation>
        <location evidence="3">Late endosome</location>
    </subcellularLocation>
</comment>
<dbReference type="PANTHER" id="PTHR13364">
    <property type="entry name" value="DEFECTIVE SPERMATOGENESIS PROTEIN 39"/>
    <property type="match status" value="1"/>
</dbReference>
<dbReference type="Pfam" id="PF04840">
    <property type="entry name" value="Vps16_C"/>
    <property type="match status" value="1"/>
</dbReference>
<reference evidence="7" key="1">
    <citation type="journal article" date="2023" name="Mol. Biol. Evol.">
        <title>Third-Generation Sequencing Reveals the Adaptive Role of the Epigenome in Three Deep-Sea Polychaetes.</title>
        <authorList>
            <person name="Perez M."/>
            <person name="Aroh O."/>
            <person name="Sun Y."/>
            <person name="Lan Y."/>
            <person name="Juniper S.K."/>
            <person name="Young C.R."/>
            <person name="Angers B."/>
            <person name="Qian P.Y."/>
        </authorList>
    </citation>
    <scope>NUCLEOTIDE SEQUENCE</scope>
    <source>
        <strain evidence="7">R07B-5</strain>
    </source>
</reference>
<comment type="caution">
    <text evidence="7">The sequence shown here is derived from an EMBL/GenBank/DDBJ whole genome shotgun (WGS) entry which is preliminary data.</text>
</comment>
<dbReference type="GO" id="GO:0007034">
    <property type="term" value="P:vacuolar transport"/>
    <property type="evidence" value="ECO:0007669"/>
    <property type="project" value="TreeGrafter"/>
</dbReference>
<sequence>MLLSVVGAAALQRPATHSQIAKLEAEVAGLKRQLQASKSDRWSQIPPRETIKRIMSGQPYTLEIYKGKEDKLTLLDEAIKLHDGNAIIAVVLYLQGSIKTSSFNMELMLRPVAVEHYINFLRLHDEISKLLDIYGMLGRTEDAAILKYKQATVGKKGEAQLKALQTCYRTHFQGDTTLTEDAGNIQEQIQLLERQLPVEEADSKEEKRGAAEFWENPRKEPLLGSPVISTLYYCSFYHFTLSENSLASPLAVRKTHRLTDKQYVWTVLAARAKLRRWPDVEALFHSKTWLGGSKMKAPMGFDRVVHLLSRIGCPREIITKYCNLIDDTQQRLEVGQKYQCHECVIQTLAHLKDRQQLLAYKSKLKPNSQEWFLAEDVLKSHVRPGCRFSININSMKGLSSWGMVKFKFRGH</sequence>
<dbReference type="GO" id="GO:0006886">
    <property type="term" value="P:intracellular protein transport"/>
    <property type="evidence" value="ECO:0007669"/>
    <property type="project" value="InterPro"/>
</dbReference>
<evidence type="ECO:0000256" key="4">
    <source>
        <dbReference type="ARBA" id="ARBA00022753"/>
    </source>
</evidence>
<dbReference type="GO" id="GO:0099023">
    <property type="term" value="C:vesicle tethering complex"/>
    <property type="evidence" value="ECO:0007669"/>
    <property type="project" value="UniProtKB-ARBA"/>
</dbReference>
<feature type="domain" description="Vps16 C-terminal" evidence="6">
    <location>
        <begin position="69"/>
        <end position="196"/>
    </location>
</feature>
<evidence type="ECO:0000313" key="7">
    <source>
        <dbReference type="EMBL" id="KAK2184321.1"/>
    </source>
</evidence>
<dbReference type="InterPro" id="IPR040057">
    <property type="entry name" value="Spe-39"/>
</dbReference>
<name>A0AAD9NXJ7_RIDPI</name>
<dbReference type="InterPro" id="IPR038132">
    <property type="entry name" value="Vps16_C_sf"/>
</dbReference>